<reference evidence="2 3" key="1">
    <citation type="submission" date="2023-11" db="EMBL/GenBank/DDBJ databases">
        <title>Lentzea sokolovensis, sp. nov., Lentzea kristufkii, sp. nov., and Lentzea miocenensis, sp. nov., rare actinobacteria from Sokolov Coal Basin, Miocene lacustrine sediment, Czech Republic.</title>
        <authorList>
            <person name="Lara A."/>
            <person name="Kotroba L."/>
            <person name="Nouioui I."/>
            <person name="Neumann-Schaal M."/>
            <person name="Mast Y."/>
            <person name="Chronakova A."/>
        </authorList>
    </citation>
    <scope>NUCLEOTIDE SEQUENCE [LARGE SCALE GENOMIC DNA]</scope>
    <source>
        <strain evidence="2 3">BCCO 10_0856</strain>
    </source>
</reference>
<evidence type="ECO:0000259" key="1">
    <source>
        <dbReference type="Pfam" id="PF00144"/>
    </source>
</evidence>
<dbReference type="InterPro" id="IPR052907">
    <property type="entry name" value="Beta-lactamase/esterase"/>
</dbReference>
<dbReference type="Proteomes" id="UP001285521">
    <property type="component" value="Unassembled WGS sequence"/>
</dbReference>
<protein>
    <submittedName>
        <fullName evidence="2">Serine hydrolase domain-containing protein</fullName>
        <ecNumber evidence="2">3.1.1.103</ecNumber>
    </submittedName>
</protein>
<comment type="caution">
    <text evidence="2">The sequence shown here is derived from an EMBL/GenBank/DDBJ whole genome shotgun (WGS) entry which is preliminary data.</text>
</comment>
<name>A0ABU4T874_9PSEU</name>
<accession>A0ABU4T874</accession>
<keyword evidence="2" id="KW-0378">Hydrolase</keyword>
<organism evidence="2 3">
    <name type="scientific">Lentzea miocenica</name>
    <dbReference type="NCBI Taxonomy" id="3095431"/>
    <lineage>
        <taxon>Bacteria</taxon>
        <taxon>Bacillati</taxon>
        <taxon>Actinomycetota</taxon>
        <taxon>Actinomycetes</taxon>
        <taxon>Pseudonocardiales</taxon>
        <taxon>Pseudonocardiaceae</taxon>
        <taxon>Lentzea</taxon>
    </lineage>
</organism>
<dbReference type="SUPFAM" id="SSF56601">
    <property type="entry name" value="beta-lactamase/transpeptidase-like"/>
    <property type="match status" value="1"/>
</dbReference>
<evidence type="ECO:0000313" key="3">
    <source>
        <dbReference type="Proteomes" id="UP001285521"/>
    </source>
</evidence>
<dbReference type="InterPro" id="IPR001466">
    <property type="entry name" value="Beta-lactam-related"/>
</dbReference>
<dbReference type="EMBL" id="JAXAVW010000026">
    <property type="protein sequence ID" value="MDX8034367.1"/>
    <property type="molecule type" value="Genomic_DNA"/>
</dbReference>
<dbReference type="EC" id="3.1.1.103" evidence="2"/>
<dbReference type="Pfam" id="PF00144">
    <property type="entry name" value="Beta-lactamase"/>
    <property type="match status" value="1"/>
</dbReference>
<evidence type="ECO:0000313" key="2">
    <source>
        <dbReference type="EMBL" id="MDX8034367.1"/>
    </source>
</evidence>
<proteinExistence type="predicted"/>
<sequence length="405" mass="43324">MSIQGTCAPQFAEVRTEFERNFAERGEVGASVHITLDGEPVVDLWGGQADPLTGQPWSEETIVHVWSCTKAATSLCAHILASRGELDLNAPVTHYWPEYGAEGKDTTLVRHLLSHQAGLPAATSLLPANAFYDWDLITSTLAAQKPLWQPGTRHGYHGLTFGFLIGEVIRRATGLSLGQFFEKEVSGPLALDFWMGLPDDLEPHVAPTIPVDPTEPGLLLPSLFITAMTQPESLPGLMLLNNGGYMAPGESDSRAAHTAEMGAIGGISNARGLAGMYRPLALGGTYNGIRLVEESQIPQMSITAVSGQDAVVGVPSRFSLGFQKQVNNTHLPANDAEGLLMPEEAFGHTGMGGSLGFADPKARISFGYTMNKQGPGLALNSRGQSLVNALYRALGYHQSSNTWYA</sequence>
<dbReference type="GO" id="GO:0016787">
    <property type="term" value="F:hydrolase activity"/>
    <property type="evidence" value="ECO:0007669"/>
    <property type="project" value="UniProtKB-KW"/>
</dbReference>
<dbReference type="PANTHER" id="PTHR43319:SF3">
    <property type="entry name" value="BETA-LACTAMASE-RELATED DOMAIN-CONTAINING PROTEIN"/>
    <property type="match status" value="1"/>
</dbReference>
<feature type="domain" description="Beta-lactamase-related" evidence="1">
    <location>
        <begin position="18"/>
        <end position="376"/>
    </location>
</feature>
<dbReference type="RefSeq" id="WP_319969389.1">
    <property type="nucleotide sequence ID" value="NZ_JAXAVW010000026.1"/>
</dbReference>
<dbReference type="Gene3D" id="3.40.710.10">
    <property type="entry name" value="DD-peptidase/beta-lactamase superfamily"/>
    <property type="match status" value="1"/>
</dbReference>
<gene>
    <name evidence="2" type="ORF">SK803_29470</name>
</gene>
<keyword evidence="3" id="KW-1185">Reference proteome</keyword>
<dbReference type="PANTHER" id="PTHR43319">
    <property type="entry name" value="BETA-LACTAMASE-RELATED"/>
    <property type="match status" value="1"/>
</dbReference>
<dbReference type="InterPro" id="IPR012338">
    <property type="entry name" value="Beta-lactam/transpept-like"/>
</dbReference>